<keyword evidence="3" id="KW-0964">Secreted</keyword>
<comment type="caution">
    <text evidence="8">The sequence shown here is derived from an EMBL/GenBank/DDBJ whole genome shotgun (WGS) entry which is preliminary data.</text>
</comment>
<evidence type="ECO:0000256" key="2">
    <source>
        <dbReference type="ARBA" id="ARBA00004271"/>
    </source>
</evidence>
<evidence type="ECO:0000256" key="3">
    <source>
        <dbReference type="ARBA" id="ARBA00022512"/>
    </source>
</evidence>
<keyword evidence="3" id="KW-0134">Cell wall</keyword>
<dbReference type="Proteomes" id="UP000237347">
    <property type="component" value="Unassembled WGS sequence"/>
</dbReference>
<dbReference type="AlphaFoldDB" id="A0AAW0LKE3"/>
<dbReference type="InterPro" id="IPR051897">
    <property type="entry name" value="PG-associated_BURP"/>
</dbReference>
<evidence type="ECO:0000259" key="7">
    <source>
        <dbReference type="PROSITE" id="PS51277"/>
    </source>
</evidence>
<sequence length="84" mass="9480">MIGSIEGINSGKVTGSVTCHQLLFPYLLYYYHSVPNVRVYQVDILDPNSYGVAICHLNTSGLALGQIEVFHWIFQNDVTWTVVY</sequence>
<dbReference type="PANTHER" id="PTHR31458:SF2">
    <property type="entry name" value="POLYGALACTURONASE 1 BETA-LIKE PROTEIN 2"/>
    <property type="match status" value="1"/>
</dbReference>
<evidence type="ECO:0000256" key="4">
    <source>
        <dbReference type="ARBA" id="ARBA00022523"/>
    </source>
</evidence>
<keyword evidence="6" id="KW-0325">Glycoprotein</keyword>
<protein>
    <submittedName>
        <fullName evidence="8">Polygalacturonase-1 non-catalytic subunit beta</fullName>
    </submittedName>
</protein>
<gene>
    <name evidence="8" type="primary">GP1_3</name>
    <name evidence="8" type="ORF">CFP56_040120</name>
</gene>
<organism evidence="8 9">
    <name type="scientific">Quercus suber</name>
    <name type="common">Cork oak</name>
    <dbReference type="NCBI Taxonomy" id="58331"/>
    <lineage>
        <taxon>Eukaryota</taxon>
        <taxon>Viridiplantae</taxon>
        <taxon>Streptophyta</taxon>
        <taxon>Embryophyta</taxon>
        <taxon>Tracheophyta</taxon>
        <taxon>Spermatophyta</taxon>
        <taxon>Magnoliopsida</taxon>
        <taxon>eudicotyledons</taxon>
        <taxon>Gunneridae</taxon>
        <taxon>Pentapetalae</taxon>
        <taxon>rosids</taxon>
        <taxon>fabids</taxon>
        <taxon>Fagales</taxon>
        <taxon>Fagaceae</taxon>
        <taxon>Quercus</taxon>
    </lineage>
</organism>
<proteinExistence type="predicted"/>
<evidence type="ECO:0000313" key="9">
    <source>
        <dbReference type="Proteomes" id="UP000237347"/>
    </source>
</evidence>
<feature type="domain" description="BURP" evidence="7">
    <location>
        <begin position="1"/>
        <end position="84"/>
    </location>
</feature>
<evidence type="ECO:0000313" key="8">
    <source>
        <dbReference type="EMBL" id="KAK7852138.1"/>
    </source>
</evidence>
<name>A0AAW0LKE3_QUESU</name>
<dbReference type="PROSITE" id="PS51277">
    <property type="entry name" value="BURP"/>
    <property type="match status" value="1"/>
</dbReference>
<dbReference type="PANTHER" id="PTHR31458">
    <property type="entry name" value="POLYGALACTURONASE 1 BETA-LIKE PROTEIN 2"/>
    <property type="match status" value="1"/>
</dbReference>
<evidence type="ECO:0000256" key="5">
    <source>
        <dbReference type="ARBA" id="ARBA00022729"/>
    </source>
</evidence>
<dbReference type="EMBL" id="PKMF04000079">
    <property type="protein sequence ID" value="KAK7852138.1"/>
    <property type="molecule type" value="Genomic_DNA"/>
</dbReference>
<evidence type="ECO:0000256" key="6">
    <source>
        <dbReference type="ARBA" id="ARBA00023180"/>
    </source>
</evidence>
<comment type="subcellular location">
    <subcellularLocation>
        <location evidence="1">Secreted</location>
        <location evidence="1">Cell wall</location>
    </subcellularLocation>
    <subcellularLocation>
        <location evidence="2">Secreted</location>
        <location evidence="2">Extracellular space</location>
        <location evidence="2">Apoplast</location>
    </subcellularLocation>
</comment>
<keyword evidence="4" id="KW-0052">Apoplast</keyword>
<accession>A0AAW0LKE3</accession>
<dbReference type="Pfam" id="PF03181">
    <property type="entry name" value="BURP"/>
    <property type="match status" value="1"/>
</dbReference>
<dbReference type="InterPro" id="IPR004873">
    <property type="entry name" value="BURP_dom"/>
</dbReference>
<reference evidence="8 9" key="1">
    <citation type="journal article" date="2018" name="Sci. Data">
        <title>The draft genome sequence of cork oak.</title>
        <authorList>
            <person name="Ramos A.M."/>
            <person name="Usie A."/>
            <person name="Barbosa P."/>
            <person name="Barros P.M."/>
            <person name="Capote T."/>
            <person name="Chaves I."/>
            <person name="Simoes F."/>
            <person name="Abreu I."/>
            <person name="Carrasquinho I."/>
            <person name="Faro C."/>
            <person name="Guimaraes J.B."/>
            <person name="Mendonca D."/>
            <person name="Nobrega F."/>
            <person name="Rodrigues L."/>
            <person name="Saibo N.J.M."/>
            <person name="Varela M.C."/>
            <person name="Egas C."/>
            <person name="Matos J."/>
            <person name="Miguel C.M."/>
            <person name="Oliveira M.M."/>
            <person name="Ricardo C.P."/>
            <person name="Goncalves S."/>
        </authorList>
    </citation>
    <scope>NUCLEOTIDE SEQUENCE [LARGE SCALE GENOMIC DNA]</scope>
    <source>
        <strain evidence="9">cv. HL8</strain>
    </source>
</reference>
<keyword evidence="5" id="KW-0732">Signal</keyword>
<keyword evidence="9" id="KW-1185">Reference proteome</keyword>
<evidence type="ECO:0000256" key="1">
    <source>
        <dbReference type="ARBA" id="ARBA00004191"/>
    </source>
</evidence>
<dbReference type="GO" id="GO:0048046">
    <property type="term" value="C:apoplast"/>
    <property type="evidence" value="ECO:0007669"/>
    <property type="project" value="UniProtKB-SubCell"/>
</dbReference>